<organism evidence="5 6">
    <name type="scientific">Cimex lectularius</name>
    <name type="common">Bed bug</name>
    <name type="synonym">Acanthia lectularia</name>
    <dbReference type="NCBI Taxonomy" id="79782"/>
    <lineage>
        <taxon>Eukaryota</taxon>
        <taxon>Metazoa</taxon>
        <taxon>Ecdysozoa</taxon>
        <taxon>Arthropoda</taxon>
        <taxon>Hexapoda</taxon>
        <taxon>Insecta</taxon>
        <taxon>Pterygota</taxon>
        <taxon>Neoptera</taxon>
        <taxon>Paraneoptera</taxon>
        <taxon>Hemiptera</taxon>
        <taxon>Heteroptera</taxon>
        <taxon>Panheteroptera</taxon>
        <taxon>Cimicomorpha</taxon>
        <taxon>Cimicidae</taxon>
        <taxon>Cimex</taxon>
    </lineage>
</organism>
<evidence type="ECO:0000256" key="1">
    <source>
        <dbReference type="ARBA" id="ARBA00010835"/>
    </source>
</evidence>
<dbReference type="SUPFAM" id="SSF75620">
    <property type="entry name" value="Release factor"/>
    <property type="match status" value="1"/>
</dbReference>
<evidence type="ECO:0000313" key="6">
    <source>
        <dbReference type="Proteomes" id="UP000494040"/>
    </source>
</evidence>
<protein>
    <recommendedName>
        <fullName evidence="4">Peptide chain release factor domain-containing protein</fullName>
    </recommendedName>
</protein>
<dbReference type="GO" id="GO:0005737">
    <property type="term" value="C:cytoplasm"/>
    <property type="evidence" value="ECO:0007669"/>
    <property type="project" value="UniProtKB-ARBA"/>
</dbReference>
<dbReference type="AlphaFoldDB" id="A0A8I6RGY4"/>
<dbReference type="Pfam" id="PF00472">
    <property type="entry name" value="RF-1"/>
    <property type="match status" value="1"/>
</dbReference>
<dbReference type="FunFam" id="3.30.160.20:FF:000004">
    <property type="entry name" value="Peptide chain release factor 1"/>
    <property type="match status" value="1"/>
</dbReference>
<name>A0A8I6RGY4_CIMLE</name>
<dbReference type="PANTHER" id="PTHR43804">
    <property type="entry name" value="LD18447P"/>
    <property type="match status" value="1"/>
</dbReference>
<dbReference type="Pfam" id="PF03462">
    <property type="entry name" value="PCRF"/>
    <property type="match status" value="1"/>
</dbReference>
<reference evidence="5" key="1">
    <citation type="submission" date="2022-01" db="UniProtKB">
        <authorList>
            <consortium name="EnsemblMetazoa"/>
        </authorList>
    </citation>
    <scope>IDENTIFICATION</scope>
</reference>
<dbReference type="InterPro" id="IPR050057">
    <property type="entry name" value="Prokaryotic/Mito_RF"/>
</dbReference>
<dbReference type="InterPro" id="IPR005139">
    <property type="entry name" value="PCRF"/>
</dbReference>
<dbReference type="KEGG" id="clec:106663393"/>
<accession>A0A8I6RGY4</accession>
<dbReference type="GO" id="GO:0003747">
    <property type="term" value="F:translation release factor activity"/>
    <property type="evidence" value="ECO:0007669"/>
    <property type="project" value="InterPro"/>
</dbReference>
<keyword evidence="2" id="KW-0488">Methylation</keyword>
<dbReference type="Gene3D" id="3.30.70.1660">
    <property type="match status" value="1"/>
</dbReference>
<evidence type="ECO:0000313" key="5">
    <source>
        <dbReference type="EnsemblMetazoa" id="XP_014243700.1"/>
    </source>
</evidence>
<dbReference type="OrthoDB" id="2019491at2759"/>
<evidence type="ECO:0000259" key="4">
    <source>
        <dbReference type="SMART" id="SM00937"/>
    </source>
</evidence>
<dbReference type="PANTHER" id="PTHR43804:SF7">
    <property type="entry name" value="LD18447P"/>
    <property type="match status" value="1"/>
</dbReference>
<dbReference type="InterPro" id="IPR000352">
    <property type="entry name" value="Pep_chain_release_fac_I"/>
</dbReference>
<dbReference type="OMA" id="AVFTMMP"/>
<gene>
    <name evidence="5" type="primary">106663393</name>
</gene>
<keyword evidence="6" id="KW-1185">Reference proteome</keyword>
<dbReference type="InterPro" id="IPR045853">
    <property type="entry name" value="Pep_chain_release_fac_I_sf"/>
</dbReference>
<dbReference type="EnsemblMetazoa" id="XM_014388214.2">
    <property type="protein sequence ID" value="XP_014243700.1"/>
    <property type="gene ID" value="LOC106663393"/>
</dbReference>
<keyword evidence="3" id="KW-0648">Protein biosynthesis</keyword>
<proteinExistence type="inferred from homology"/>
<feature type="domain" description="Peptide chain release factor" evidence="4">
    <location>
        <begin position="95"/>
        <end position="209"/>
    </location>
</feature>
<evidence type="ECO:0000256" key="2">
    <source>
        <dbReference type="ARBA" id="ARBA00022481"/>
    </source>
</evidence>
<dbReference type="Proteomes" id="UP000494040">
    <property type="component" value="Unassembled WGS sequence"/>
</dbReference>
<dbReference type="Gene3D" id="6.10.140.1950">
    <property type="match status" value="1"/>
</dbReference>
<dbReference type="Gene3D" id="3.30.160.20">
    <property type="match status" value="1"/>
</dbReference>
<dbReference type="SMART" id="SM00937">
    <property type="entry name" value="PCRF"/>
    <property type="match status" value="1"/>
</dbReference>
<evidence type="ECO:0000256" key="3">
    <source>
        <dbReference type="ARBA" id="ARBA00022917"/>
    </source>
</evidence>
<comment type="similarity">
    <text evidence="1">Belongs to the prokaryotic/mitochondrial release factor family.</text>
</comment>
<sequence length="396" mass="45428">MHLKSLSRLSRSLSRILSEAEYLCRSSEGLKLQFRQFSTGKSFVKEDYVQKYLASVKSQAEKSPNGFTNQIPNLHLKNIFNDREEISSNLQSLRDMQKDESESNEWKETIKEEILQYEEQLSTINLELINSLVPQSPTFNAIEFEITAGVGGKEAMLFAKDLFDMYQNYFNYKSWVSDVAELDTSELGGIRHGSLCVEGPNIFQSIQYEAGVHRVQRVPATERSGRIHTSTATVAVFPQPAEVDVELLSKDLIIETKRSSGAGGQHVNTTDSCVRITHIPTGISIECQTERSQIKNKKIALNRLRSKIYQKQIQEHDQSMRESRKIQVGTSARSDKVRTYNYPQDRITDHRIQKTFHNLPQFLKGGQMLDEVITMLQEYYEQDKLRIFLESLKSRS</sequence>